<feature type="domain" description="SUN" evidence="7">
    <location>
        <begin position="354"/>
        <end position="540"/>
    </location>
</feature>
<comment type="caution">
    <text evidence="8">The sequence shown here is derived from an EMBL/GenBank/DDBJ whole genome shotgun (WGS) entry which is preliminary data.</text>
</comment>
<evidence type="ECO:0000256" key="4">
    <source>
        <dbReference type="ARBA" id="ARBA00023136"/>
    </source>
</evidence>
<proteinExistence type="predicted"/>
<dbReference type="PANTHER" id="PTHR12911:SF8">
    <property type="entry name" value="KLAROID PROTEIN-RELATED"/>
    <property type="match status" value="1"/>
</dbReference>
<keyword evidence="4 6" id="KW-0472">Membrane</keyword>
<evidence type="ECO:0000256" key="5">
    <source>
        <dbReference type="SAM" id="MobiDB-lite"/>
    </source>
</evidence>
<evidence type="ECO:0000256" key="6">
    <source>
        <dbReference type="SAM" id="Phobius"/>
    </source>
</evidence>
<dbReference type="AlphaFoldDB" id="A0A8H3UEY8"/>
<dbReference type="PROSITE" id="PS51469">
    <property type="entry name" value="SUN"/>
    <property type="match status" value="1"/>
</dbReference>
<evidence type="ECO:0000313" key="9">
    <source>
        <dbReference type="Proteomes" id="UP000433883"/>
    </source>
</evidence>
<evidence type="ECO:0000259" key="7">
    <source>
        <dbReference type="PROSITE" id="PS51469"/>
    </source>
</evidence>
<dbReference type="GO" id="GO:0043495">
    <property type="term" value="F:protein-membrane adaptor activity"/>
    <property type="evidence" value="ECO:0007669"/>
    <property type="project" value="TreeGrafter"/>
</dbReference>
<comment type="subcellular location">
    <subcellularLocation>
        <location evidence="1">Membrane</location>
    </subcellularLocation>
</comment>
<organism evidence="8 9">
    <name type="scientific">Venturia inaequalis</name>
    <name type="common">Apple scab fungus</name>
    <dbReference type="NCBI Taxonomy" id="5025"/>
    <lineage>
        <taxon>Eukaryota</taxon>
        <taxon>Fungi</taxon>
        <taxon>Dikarya</taxon>
        <taxon>Ascomycota</taxon>
        <taxon>Pezizomycotina</taxon>
        <taxon>Dothideomycetes</taxon>
        <taxon>Pleosporomycetidae</taxon>
        <taxon>Venturiales</taxon>
        <taxon>Venturiaceae</taxon>
        <taxon>Venturia</taxon>
    </lineage>
</organism>
<evidence type="ECO:0000256" key="2">
    <source>
        <dbReference type="ARBA" id="ARBA00022692"/>
    </source>
</evidence>
<evidence type="ECO:0000313" key="8">
    <source>
        <dbReference type="EMBL" id="KAE9969331.1"/>
    </source>
</evidence>
<reference evidence="8 9" key="1">
    <citation type="submission" date="2019-11" db="EMBL/GenBank/DDBJ databases">
        <title>Venturia inaequalis Genome Resource.</title>
        <authorList>
            <person name="Lichtner F.J."/>
        </authorList>
    </citation>
    <scope>NUCLEOTIDE SEQUENCE [LARGE SCALE GENOMIC DNA]</scope>
    <source>
        <strain evidence="8">Bline_iso_100314</strain>
    </source>
</reference>
<sequence>MAASRRTPRAVSVSRAATPSDAGSDSWNGTRLRPRQSSLDTPGLSPTKVTRTAASRTTGSKRLVKVSSVGGSVSQSVAESETGSVDPTTGLRRNTGDRSRNARPGTNGNSYGAVVDAQSSQMDSEDPNAGLSRTLDTQLQQENGTQRVEVWRVRTHKANLARLLALSAVREDSEEMSGKSFGPSHEHGMGHTASRPKSFSDDHEGGIANHIQRQPTGKPGAKEDDDVSEHSRFSATTHTSMSVRLDTPENLLPWEDRARIWYNGHKNIIRSVLSLLGLLLFGFLFGQALWDNVKYHLTSPKLLPDGSMPPTVTVTSHVHSHMTTTVTEIIKETSVVAPLPSMQERRNVFNMEVGAKIDPRLTSITRAPMTLLNSVLAPLSGKWFPGPIVNQADIALKHWTETGQSWCAASSDLGQGQLQLGVSLPFTVRPLAVTLEHQLEHLSFDPSNSARHVELWIESHEDSTGANVNNDCGPRPEGMDEFWFCVAKMEFGRFNGEEKAQRIEFRNEHMFTKHFAFRVLDNWGSDHTCLYRLQMHGQLKRELKSGAGA</sequence>
<keyword evidence="3 6" id="KW-1133">Transmembrane helix</keyword>
<evidence type="ECO:0000256" key="1">
    <source>
        <dbReference type="ARBA" id="ARBA00004370"/>
    </source>
</evidence>
<accession>A0A8H3UEY8</accession>
<feature type="region of interest" description="Disordered" evidence="5">
    <location>
        <begin position="170"/>
        <end position="240"/>
    </location>
</feature>
<keyword evidence="2 6" id="KW-0812">Transmembrane</keyword>
<feature type="compositionally biased region" description="Polar residues" evidence="5">
    <location>
        <begin position="15"/>
        <end position="40"/>
    </location>
</feature>
<feature type="compositionally biased region" description="Polar residues" evidence="5">
    <location>
        <begin position="78"/>
        <end position="87"/>
    </location>
</feature>
<feature type="region of interest" description="Disordered" evidence="5">
    <location>
        <begin position="1"/>
        <end position="131"/>
    </location>
</feature>
<dbReference type="GO" id="GO:0034993">
    <property type="term" value="C:meiotic nuclear membrane microtubule tethering complex"/>
    <property type="evidence" value="ECO:0007669"/>
    <property type="project" value="TreeGrafter"/>
</dbReference>
<dbReference type="PANTHER" id="PTHR12911">
    <property type="entry name" value="SAD1/UNC-84-LIKE PROTEIN-RELATED"/>
    <property type="match status" value="1"/>
</dbReference>
<protein>
    <recommendedName>
        <fullName evidence="7">SUN domain-containing protein</fullName>
    </recommendedName>
</protein>
<dbReference type="Pfam" id="PF07738">
    <property type="entry name" value="Sad1_UNC"/>
    <property type="match status" value="1"/>
</dbReference>
<name>A0A8H3UEY8_VENIN</name>
<dbReference type="EMBL" id="WNWQ01000373">
    <property type="protein sequence ID" value="KAE9969331.1"/>
    <property type="molecule type" value="Genomic_DNA"/>
</dbReference>
<feature type="transmembrane region" description="Helical" evidence="6">
    <location>
        <begin position="268"/>
        <end position="290"/>
    </location>
</feature>
<dbReference type="InterPro" id="IPR045119">
    <property type="entry name" value="SUN1-5"/>
</dbReference>
<dbReference type="Gene3D" id="2.60.120.260">
    <property type="entry name" value="Galactose-binding domain-like"/>
    <property type="match status" value="1"/>
</dbReference>
<gene>
    <name evidence="8" type="ORF">BLS_005412</name>
</gene>
<feature type="compositionally biased region" description="Polar residues" evidence="5">
    <location>
        <begin position="47"/>
        <end position="60"/>
    </location>
</feature>
<feature type="compositionally biased region" description="Low complexity" evidence="5">
    <location>
        <begin position="65"/>
        <end position="77"/>
    </location>
</feature>
<dbReference type="InterPro" id="IPR012919">
    <property type="entry name" value="SUN_dom"/>
</dbReference>
<dbReference type="Proteomes" id="UP000433883">
    <property type="component" value="Unassembled WGS sequence"/>
</dbReference>
<evidence type="ECO:0000256" key="3">
    <source>
        <dbReference type="ARBA" id="ARBA00022989"/>
    </source>
</evidence>